<protein>
    <recommendedName>
        <fullName evidence="8">Flavin-containing monooxygenase</fullName>
    </recommendedName>
</protein>
<dbReference type="Pfam" id="PF00743">
    <property type="entry name" value="FMO-like"/>
    <property type="match status" value="1"/>
</dbReference>
<gene>
    <name evidence="6" type="ORF">PRZ48_011039</name>
</gene>
<dbReference type="PIRSF" id="PIRSF000332">
    <property type="entry name" value="FMO"/>
    <property type="match status" value="1"/>
</dbReference>
<keyword evidence="5" id="KW-0560">Oxidoreductase</keyword>
<dbReference type="InterPro" id="IPR000960">
    <property type="entry name" value="Flavin_mOase"/>
</dbReference>
<keyword evidence="2" id="KW-0285">Flavoprotein</keyword>
<evidence type="ECO:0000256" key="4">
    <source>
        <dbReference type="ARBA" id="ARBA00022857"/>
    </source>
</evidence>
<reference evidence="6 7" key="1">
    <citation type="journal article" date="2023" name="G3 (Bethesda)">
        <title>A chromosome-level genome assembly of Zasmidium syzygii isolated from banana leaves.</title>
        <authorList>
            <person name="van Westerhoven A.C."/>
            <person name="Mehrabi R."/>
            <person name="Talebi R."/>
            <person name="Steentjes M.B.F."/>
            <person name="Corcolon B."/>
            <person name="Chong P.A."/>
            <person name="Kema G.H.J."/>
            <person name="Seidl M.F."/>
        </authorList>
    </citation>
    <scope>NUCLEOTIDE SEQUENCE [LARGE SCALE GENOMIC DNA]</scope>
    <source>
        <strain evidence="6 7">P124</strain>
    </source>
</reference>
<dbReference type="Gene3D" id="3.50.50.60">
    <property type="entry name" value="FAD/NAD(P)-binding domain"/>
    <property type="match status" value="4"/>
</dbReference>
<proteinExistence type="inferred from homology"/>
<name>A0ABR0EAW0_ZASCE</name>
<evidence type="ECO:0000256" key="1">
    <source>
        <dbReference type="ARBA" id="ARBA00009183"/>
    </source>
</evidence>
<sequence length="446" mass="49268">MSSGTKTSNADNSVAIVGAGALGLVATKNLIEEGFQFQEFQRLIMANGSNNKAHVPQVKGIEKFEGEVMHSQALKDPSRYEGKTILVVGISNSAADSIQFLAGAGAAKLYVSHRRKFVTLPRVTHGKGLDSYLSLRNQYIGSWIQWLAPSFLAWLSTKFLEILQYRNFPKLRNHACQSDRHFPPHGQFVPVISENLATNLTEGRVQSVNAIEEVIGPGRVKLSDGEELEKIDVILFCTGLHPNLAIMLPPSADPYNPAHAPEIFATLPPDYVKNRRVCRAYRGFLSLQHPHSLAFLGAILALRSAFPLYDLVTMALAQLWSGKSPMPTREAMQENTDGHLKLLANTMRMHGEVQHAGAIDQFAMDAWLHQVAGTGLLSSVGIFSWKAWALYLTEPELYKALLDGPPTAHAFRLFETESRRAWPGAKSAILKAYADSKEPGRQFEKK</sequence>
<accession>A0ABR0EAW0</accession>
<evidence type="ECO:0000313" key="7">
    <source>
        <dbReference type="Proteomes" id="UP001305779"/>
    </source>
</evidence>
<dbReference type="PANTHER" id="PTHR23023">
    <property type="entry name" value="DIMETHYLANILINE MONOOXYGENASE"/>
    <property type="match status" value="1"/>
</dbReference>
<keyword evidence="4" id="KW-0521">NADP</keyword>
<dbReference type="InterPro" id="IPR020946">
    <property type="entry name" value="Flavin_mOase-like"/>
</dbReference>
<dbReference type="SUPFAM" id="SSF51905">
    <property type="entry name" value="FAD/NAD(P)-binding domain"/>
    <property type="match status" value="2"/>
</dbReference>
<comment type="caution">
    <text evidence="6">The sequence shown here is derived from an EMBL/GenBank/DDBJ whole genome shotgun (WGS) entry which is preliminary data.</text>
</comment>
<keyword evidence="3" id="KW-0274">FAD</keyword>
<comment type="similarity">
    <text evidence="1">Belongs to the FMO family.</text>
</comment>
<dbReference type="InterPro" id="IPR036188">
    <property type="entry name" value="FAD/NAD-bd_sf"/>
</dbReference>
<keyword evidence="7" id="KW-1185">Reference proteome</keyword>
<evidence type="ECO:0000256" key="3">
    <source>
        <dbReference type="ARBA" id="ARBA00022827"/>
    </source>
</evidence>
<dbReference type="InterPro" id="IPR050346">
    <property type="entry name" value="FMO-like"/>
</dbReference>
<dbReference type="Proteomes" id="UP001305779">
    <property type="component" value="Unassembled WGS sequence"/>
</dbReference>
<dbReference type="EMBL" id="JAXOVC010000008">
    <property type="protein sequence ID" value="KAK4498381.1"/>
    <property type="molecule type" value="Genomic_DNA"/>
</dbReference>
<evidence type="ECO:0008006" key="8">
    <source>
        <dbReference type="Google" id="ProtNLM"/>
    </source>
</evidence>
<evidence type="ECO:0000256" key="2">
    <source>
        <dbReference type="ARBA" id="ARBA00022630"/>
    </source>
</evidence>
<organism evidence="6 7">
    <name type="scientific">Zasmidium cellare</name>
    <name type="common">Wine cellar mold</name>
    <name type="synonym">Racodium cellare</name>
    <dbReference type="NCBI Taxonomy" id="395010"/>
    <lineage>
        <taxon>Eukaryota</taxon>
        <taxon>Fungi</taxon>
        <taxon>Dikarya</taxon>
        <taxon>Ascomycota</taxon>
        <taxon>Pezizomycotina</taxon>
        <taxon>Dothideomycetes</taxon>
        <taxon>Dothideomycetidae</taxon>
        <taxon>Mycosphaerellales</taxon>
        <taxon>Mycosphaerellaceae</taxon>
        <taxon>Zasmidium</taxon>
    </lineage>
</organism>
<evidence type="ECO:0000256" key="5">
    <source>
        <dbReference type="ARBA" id="ARBA00023002"/>
    </source>
</evidence>
<evidence type="ECO:0000313" key="6">
    <source>
        <dbReference type="EMBL" id="KAK4498381.1"/>
    </source>
</evidence>